<accession>A0ABU0JDR6</accession>
<feature type="domain" description="Flavin reductase like" evidence="3">
    <location>
        <begin position="30"/>
        <end position="174"/>
    </location>
</feature>
<proteinExistence type="inferred from homology"/>
<dbReference type="Proteomes" id="UP001242480">
    <property type="component" value="Unassembled WGS sequence"/>
</dbReference>
<protein>
    <submittedName>
        <fullName evidence="4">Flavin reductase (DIM6/NTAB) family NADH-FMN oxidoreductase RutF</fullName>
    </submittedName>
</protein>
<dbReference type="SMART" id="SM00903">
    <property type="entry name" value="Flavin_Reduct"/>
    <property type="match status" value="1"/>
</dbReference>
<dbReference type="RefSeq" id="WP_307279249.1">
    <property type="nucleotide sequence ID" value="NZ_JAUSVX010000012.1"/>
</dbReference>
<organism evidence="4 5">
    <name type="scientific">Labrys wisconsinensis</name>
    <dbReference type="NCBI Taxonomy" id="425677"/>
    <lineage>
        <taxon>Bacteria</taxon>
        <taxon>Pseudomonadati</taxon>
        <taxon>Pseudomonadota</taxon>
        <taxon>Alphaproteobacteria</taxon>
        <taxon>Hyphomicrobiales</taxon>
        <taxon>Xanthobacteraceae</taxon>
        <taxon>Labrys</taxon>
    </lineage>
</organism>
<evidence type="ECO:0000259" key="3">
    <source>
        <dbReference type="SMART" id="SM00903"/>
    </source>
</evidence>
<evidence type="ECO:0000313" key="4">
    <source>
        <dbReference type="EMBL" id="MDQ0472430.1"/>
    </source>
</evidence>
<evidence type="ECO:0000256" key="1">
    <source>
        <dbReference type="ARBA" id="ARBA00008898"/>
    </source>
</evidence>
<dbReference type="EMBL" id="JAUSVX010000012">
    <property type="protein sequence ID" value="MDQ0472430.1"/>
    <property type="molecule type" value="Genomic_DNA"/>
</dbReference>
<dbReference type="InterPro" id="IPR050268">
    <property type="entry name" value="NADH-dep_flavin_reductase"/>
</dbReference>
<sequence>MTHLASASAMTQGSVPTHETVDPTLFRGALGLFATGVTIVTAAHPTNGLIGITANSFNSVSLDPPLVLFSVANTARSLAAFLEAPGFVVNVLRQDQKILSGRFARQGEDKWAGVPYTPGRLGAPILPDTMAAFDCVHYAQYEGGDHLIIVGRVVGMEHNVEGDPLLFYRGRYRALGDEIA</sequence>
<comment type="similarity">
    <text evidence="1">Belongs to the non-flavoprotein flavin reductase family.</text>
</comment>
<keyword evidence="5" id="KW-1185">Reference proteome</keyword>
<comment type="caution">
    <text evidence="4">The sequence shown here is derived from an EMBL/GenBank/DDBJ whole genome shotgun (WGS) entry which is preliminary data.</text>
</comment>
<dbReference type="SUPFAM" id="SSF50475">
    <property type="entry name" value="FMN-binding split barrel"/>
    <property type="match status" value="1"/>
</dbReference>
<dbReference type="Pfam" id="PF01613">
    <property type="entry name" value="Flavin_Reduct"/>
    <property type="match status" value="1"/>
</dbReference>
<reference evidence="4 5" key="1">
    <citation type="submission" date="2023-07" db="EMBL/GenBank/DDBJ databases">
        <title>Genomic Encyclopedia of Type Strains, Phase IV (KMG-IV): sequencing the most valuable type-strain genomes for metagenomic binning, comparative biology and taxonomic classification.</title>
        <authorList>
            <person name="Goeker M."/>
        </authorList>
    </citation>
    <scope>NUCLEOTIDE SEQUENCE [LARGE SCALE GENOMIC DNA]</scope>
    <source>
        <strain evidence="4 5">DSM 19619</strain>
    </source>
</reference>
<dbReference type="InterPro" id="IPR002563">
    <property type="entry name" value="Flavin_Rdtase-like_dom"/>
</dbReference>
<dbReference type="InterPro" id="IPR012349">
    <property type="entry name" value="Split_barrel_FMN-bd"/>
</dbReference>
<name>A0ABU0JDR6_9HYPH</name>
<evidence type="ECO:0000256" key="2">
    <source>
        <dbReference type="ARBA" id="ARBA00023002"/>
    </source>
</evidence>
<dbReference type="PANTHER" id="PTHR30466:SF11">
    <property type="entry name" value="FLAVIN-DEPENDENT MONOOXYGENASE, REDUCTASE SUBUNIT HSAB"/>
    <property type="match status" value="1"/>
</dbReference>
<dbReference type="PANTHER" id="PTHR30466">
    <property type="entry name" value="FLAVIN REDUCTASE"/>
    <property type="match status" value="1"/>
</dbReference>
<evidence type="ECO:0000313" key="5">
    <source>
        <dbReference type="Proteomes" id="UP001242480"/>
    </source>
</evidence>
<gene>
    <name evidence="4" type="ORF">QO011_005459</name>
</gene>
<dbReference type="Gene3D" id="2.30.110.10">
    <property type="entry name" value="Electron Transport, Fmn-binding Protein, Chain A"/>
    <property type="match status" value="1"/>
</dbReference>
<keyword evidence="2" id="KW-0560">Oxidoreductase</keyword>